<accession>A0ABS1HQ95</accession>
<protein>
    <recommendedName>
        <fullName evidence="3">Lipoprotein</fullName>
    </recommendedName>
</protein>
<dbReference type="EMBL" id="JAENRR010000097">
    <property type="protein sequence ID" value="MBK3519857.1"/>
    <property type="molecule type" value="Genomic_DNA"/>
</dbReference>
<dbReference type="Proteomes" id="UP000605676">
    <property type="component" value="Unassembled WGS sequence"/>
</dbReference>
<dbReference type="PROSITE" id="PS51257">
    <property type="entry name" value="PROKAR_LIPOPROTEIN"/>
    <property type="match status" value="1"/>
</dbReference>
<evidence type="ECO:0008006" key="3">
    <source>
        <dbReference type="Google" id="ProtNLM"/>
    </source>
</evidence>
<dbReference type="RefSeq" id="WP_200467076.1">
    <property type="nucleotide sequence ID" value="NZ_JAENRR010000097.1"/>
</dbReference>
<evidence type="ECO:0000313" key="1">
    <source>
        <dbReference type="EMBL" id="MBK3519857.1"/>
    </source>
</evidence>
<gene>
    <name evidence="1" type="ORF">JIV24_21120</name>
</gene>
<sequence>MKTLCILTTSLLILLAACGPNQQELAKVKFNRAEQLFIDKKFNDAKLEIDSIEVLYPNQIEYITRGHDLLRKITIEEQRQNLLFLDSMLAVKQAELKPLMKNFIESSDYGSKKILIHKRQKPENSYGRIYLRAHLDLEGNFYISSRYTGTERIYHDQIKVYFSGNTALSEEIAEDGFNNRHFEDGENQWEVVNYKDGKDNGVIDFIANNADKSLKVQFRGKKYYYIVMETFDKEAIRDGYEISFVLKEIERVKEEISKVNAELKRLNA</sequence>
<organism evidence="1 2">
    <name type="scientific">Carboxylicivirga marina</name>
    <dbReference type="NCBI Taxonomy" id="2800988"/>
    <lineage>
        <taxon>Bacteria</taxon>
        <taxon>Pseudomonadati</taxon>
        <taxon>Bacteroidota</taxon>
        <taxon>Bacteroidia</taxon>
        <taxon>Marinilabiliales</taxon>
        <taxon>Marinilabiliaceae</taxon>
        <taxon>Carboxylicivirga</taxon>
    </lineage>
</organism>
<reference evidence="1 2" key="1">
    <citation type="submission" date="2021-01" db="EMBL/GenBank/DDBJ databases">
        <title>Carboxyliciviraga sp.nov., isolated from coastal sediments.</title>
        <authorList>
            <person name="Lu D."/>
            <person name="Zhang T."/>
        </authorList>
    </citation>
    <scope>NUCLEOTIDE SEQUENCE [LARGE SCALE GENOMIC DNA]</scope>
    <source>
        <strain evidence="1 2">N1Y132</strain>
    </source>
</reference>
<proteinExistence type="predicted"/>
<comment type="caution">
    <text evidence="1">The sequence shown here is derived from an EMBL/GenBank/DDBJ whole genome shotgun (WGS) entry which is preliminary data.</text>
</comment>
<name>A0ABS1HQ95_9BACT</name>
<evidence type="ECO:0000313" key="2">
    <source>
        <dbReference type="Proteomes" id="UP000605676"/>
    </source>
</evidence>
<keyword evidence="2" id="KW-1185">Reference proteome</keyword>